<proteinExistence type="predicted"/>
<name>A0A0G4IE27_9ALVE</name>
<keyword evidence="1" id="KW-0677">Repeat</keyword>
<evidence type="ECO:0000313" key="4">
    <source>
        <dbReference type="EMBL" id="CEM55524.1"/>
    </source>
</evidence>
<sequence length="296" mass="31221">MDTKEKRPVSSSLGGVNGRVDGHTALLRAVRARNFAAVKILVEAGAGLEVCGDENGDTPLHLTCRLPSVPIAQFLVSRGANVNAESLGKRRPLHVAARTSTPKLLEILLSSGAEVDAKATGGSTALHKAADAGRRENVQTLLDRGAKVNERGLAQRTPLLWSVNFAWNTAKSAQEVAELLLSHGADVTASDSDGQTVLHLAVLRASVGSYSLVEFLLDRGADLHATNQKGATALHFCVVTSNDCLLQAERARIAEMLVSRGIDANAVDHMGETALAAAKRNLAEHSPVRLFLAGLP</sequence>
<dbReference type="InterPro" id="IPR002110">
    <property type="entry name" value="Ankyrin_rpt"/>
</dbReference>
<dbReference type="PROSITE" id="PS50088">
    <property type="entry name" value="ANK_REPEAT"/>
    <property type="match status" value="6"/>
</dbReference>
<dbReference type="AlphaFoldDB" id="A0A0G4IE27"/>
<dbReference type="PANTHER" id="PTHR24126">
    <property type="entry name" value="ANKYRIN REPEAT, PH AND SEC7 DOMAIN CONTAINING PROTEIN SECG-RELATED"/>
    <property type="match status" value="1"/>
</dbReference>
<keyword evidence="2 3" id="KW-0040">ANK repeat</keyword>
<feature type="repeat" description="ANK" evidence="3">
    <location>
        <begin position="229"/>
        <end position="269"/>
    </location>
</feature>
<dbReference type="Gene3D" id="1.25.40.20">
    <property type="entry name" value="Ankyrin repeat-containing domain"/>
    <property type="match status" value="3"/>
</dbReference>
<dbReference type="SUPFAM" id="SSF48403">
    <property type="entry name" value="Ankyrin repeat"/>
    <property type="match status" value="1"/>
</dbReference>
<accession>A0A0G4IE27</accession>
<dbReference type="Pfam" id="PF00023">
    <property type="entry name" value="Ank"/>
    <property type="match status" value="1"/>
</dbReference>
<dbReference type="PROSITE" id="PS50297">
    <property type="entry name" value="ANK_REP_REGION"/>
    <property type="match status" value="5"/>
</dbReference>
<organism evidence="4">
    <name type="scientific">Chromera velia CCMP2878</name>
    <dbReference type="NCBI Taxonomy" id="1169474"/>
    <lineage>
        <taxon>Eukaryota</taxon>
        <taxon>Sar</taxon>
        <taxon>Alveolata</taxon>
        <taxon>Colpodellida</taxon>
        <taxon>Chromeraceae</taxon>
        <taxon>Chromera</taxon>
    </lineage>
</organism>
<feature type="repeat" description="ANK" evidence="3">
    <location>
        <begin position="193"/>
        <end position="228"/>
    </location>
</feature>
<dbReference type="PhylomeDB" id="A0A0G4IE27"/>
<protein>
    <submittedName>
        <fullName evidence="4">Uncharacterized protein</fullName>
    </submittedName>
</protein>
<dbReference type="VEuPathDB" id="CryptoDB:Cvel_13618"/>
<evidence type="ECO:0000256" key="3">
    <source>
        <dbReference type="PROSITE-ProRule" id="PRU00023"/>
    </source>
</evidence>
<dbReference type="Pfam" id="PF12796">
    <property type="entry name" value="Ank_2"/>
    <property type="match status" value="3"/>
</dbReference>
<dbReference type="SMART" id="SM00248">
    <property type="entry name" value="ANK"/>
    <property type="match status" value="7"/>
</dbReference>
<feature type="repeat" description="ANK" evidence="3">
    <location>
        <begin position="21"/>
        <end position="53"/>
    </location>
</feature>
<feature type="repeat" description="ANK" evidence="3">
    <location>
        <begin position="55"/>
        <end position="87"/>
    </location>
</feature>
<feature type="repeat" description="ANK" evidence="3">
    <location>
        <begin position="121"/>
        <end position="153"/>
    </location>
</feature>
<gene>
    <name evidence="4" type="ORF">Cvel_13618</name>
</gene>
<reference evidence="4" key="1">
    <citation type="submission" date="2014-11" db="EMBL/GenBank/DDBJ databases">
        <authorList>
            <person name="Otto D Thomas"/>
            <person name="Naeem Raeece"/>
        </authorList>
    </citation>
    <scope>NUCLEOTIDE SEQUENCE</scope>
</reference>
<dbReference type="PANTHER" id="PTHR24126:SF14">
    <property type="entry name" value="ANK_REP_REGION DOMAIN-CONTAINING PROTEIN"/>
    <property type="match status" value="1"/>
</dbReference>
<feature type="repeat" description="ANK" evidence="3">
    <location>
        <begin position="88"/>
        <end position="120"/>
    </location>
</feature>
<dbReference type="EMBL" id="CDMZ01005884">
    <property type="protein sequence ID" value="CEM55524.1"/>
    <property type="molecule type" value="Genomic_DNA"/>
</dbReference>
<dbReference type="PRINTS" id="PR01415">
    <property type="entry name" value="ANKYRIN"/>
</dbReference>
<evidence type="ECO:0000256" key="1">
    <source>
        <dbReference type="ARBA" id="ARBA00022737"/>
    </source>
</evidence>
<evidence type="ECO:0000256" key="2">
    <source>
        <dbReference type="ARBA" id="ARBA00023043"/>
    </source>
</evidence>
<dbReference type="InterPro" id="IPR036770">
    <property type="entry name" value="Ankyrin_rpt-contain_sf"/>
</dbReference>